<proteinExistence type="predicted"/>
<dbReference type="Gene3D" id="2.130.10.130">
    <property type="entry name" value="Integrin alpha, N-terminal"/>
    <property type="match status" value="4"/>
</dbReference>
<reference evidence="4 5" key="1">
    <citation type="submission" date="2012-09" db="EMBL/GenBank/DDBJ databases">
        <title>Genome Sequence of alkane-degrading Bacterium Alcanivorax sp. 521-1.</title>
        <authorList>
            <person name="Lai Q."/>
            <person name="Shao Z."/>
        </authorList>
    </citation>
    <scope>NUCLEOTIDE SEQUENCE [LARGE SCALE GENOMIC DNA]</scope>
    <source>
        <strain evidence="4 5">521-1</strain>
    </source>
</reference>
<evidence type="ECO:0000313" key="5">
    <source>
        <dbReference type="Proteomes" id="UP000662703"/>
    </source>
</evidence>
<dbReference type="SUPFAM" id="SSF75011">
    <property type="entry name" value="3-carboxy-cis,cis-mucoante lactonizing enzyme"/>
    <property type="match status" value="1"/>
</dbReference>
<comment type="caution">
    <text evidence="4">The sequence shown here is derived from an EMBL/GenBank/DDBJ whole genome shotgun (WGS) entry which is preliminary data.</text>
</comment>
<dbReference type="EMBL" id="ARXX01000021">
    <property type="protein sequence ID" value="MBF5056353.1"/>
    <property type="molecule type" value="Genomic_DNA"/>
</dbReference>
<dbReference type="PANTHER" id="PTHR36220">
    <property type="entry name" value="UNNAMED PRODUCT"/>
    <property type="match status" value="1"/>
</dbReference>
<accession>A0ABS0AQE3</accession>
<name>A0ABS0AQE3_9GAMM</name>
<evidence type="ECO:0000256" key="3">
    <source>
        <dbReference type="ARBA" id="ARBA00023180"/>
    </source>
</evidence>
<dbReference type="GO" id="GO:0016301">
    <property type="term" value="F:kinase activity"/>
    <property type="evidence" value="ECO:0007669"/>
    <property type="project" value="UniProtKB-KW"/>
</dbReference>
<organism evidence="4 5">
    <name type="scientific">Alloalcanivorax profundimaris</name>
    <dbReference type="NCBI Taxonomy" id="2735259"/>
    <lineage>
        <taxon>Bacteria</taxon>
        <taxon>Pseudomonadati</taxon>
        <taxon>Pseudomonadota</taxon>
        <taxon>Gammaproteobacteria</taxon>
        <taxon>Oceanospirillales</taxon>
        <taxon>Alcanivoracaceae</taxon>
        <taxon>Alloalcanivorax</taxon>
    </lineage>
</organism>
<keyword evidence="4" id="KW-0418">Kinase</keyword>
<evidence type="ECO:0000256" key="1">
    <source>
        <dbReference type="ARBA" id="ARBA00022729"/>
    </source>
</evidence>
<dbReference type="InterPro" id="IPR013519">
    <property type="entry name" value="Int_alpha_beta-p"/>
</dbReference>
<dbReference type="InterPro" id="IPR013517">
    <property type="entry name" value="FG-GAP"/>
</dbReference>
<keyword evidence="3" id="KW-0325">Glycoprotein</keyword>
<sequence>MTPTNAKTLRFEWDDNGAATRYRLLVNPDGASGYSLAAGLSGPRDRYDQIVFLPDRLNAAYMLEACNSRGCASSEAVYVSGGLNQAIGALRRDDNTVNGYFGTDVALSADGSTLAVGTPGDEGADGTVAYAGAVQVFRRDGADWSREAVLRADHPGQYDQLGEALALNADGTVLAAGAVRESSDATGIDGDGANDNAASSGAAYVFRRDGDAWHQEAYIKADNTDAGDYFGFDLALSDNGERLAVGAPFEASGVAGDGDDNGASQAGAVYLFHRDNGAWAQEAYLKASNLAASDWFGHQVALSGDGTVLAANALREASAATGVNHEQNDDTAATAGAVYLFRLNGGWNQDAYIKASNTESADNFGRGLALDRDGDTLAVGANQEDSDGDGVDAGQADNGALSSGAAYVFRHNGSAWAQSAYVKAANSDADDGFGFRVALDAAGETLAVSAQGEQSAAAGIDGAQADNGADGAGAVYLYRLDGGVWAQRHYLKAPTPNADDRFGQGLALAADGGTLAVGAHNDDGPGNGASNSGAVFVY</sequence>
<keyword evidence="4" id="KW-0808">Transferase</keyword>
<dbReference type="SMART" id="SM00191">
    <property type="entry name" value="Int_alpha"/>
    <property type="match status" value="6"/>
</dbReference>
<keyword evidence="2" id="KW-0677">Repeat</keyword>
<dbReference type="PANTHER" id="PTHR36220:SF1">
    <property type="entry name" value="GAMMA TUBULIN COMPLEX COMPONENT C-TERMINAL DOMAIN-CONTAINING PROTEIN"/>
    <property type="match status" value="1"/>
</dbReference>
<keyword evidence="5" id="KW-1185">Reference proteome</keyword>
<keyword evidence="1" id="KW-0732">Signal</keyword>
<dbReference type="Proteomes" id="UP000662703">
    <property type="component" value="Unassembled WGS sequence"/>
</dbReference>
<protein>
    <submittedName>
        <fullName evidence="4">PAS/PAC sensor signal transduction histidine kinase</fullName>
    </submittedName>
</protein>
<evidence type="ECO:0000256" key="2">
    <source>
        <dbReference type="ARBA" id="ARBA00022737"/>
    </source>
</evidence>
<evidence type="ECO:0000313" key="4">
    <source>
        <dbReference type="EMBL" id="MBF5056353.1"/>
    </source>
</evidence>
<dbReference type="InterPro" id="IPR028994">
    <property type="entry name" value="Integrin_alpha_N"/>
</dbReference>
<dbReference type="Pfam" id="PF14312">
    <property type="entry name" value="FG-GAP_2"/>
    <property type="match status" value="4"/>
</dbReference>
<gene>
    <name evidence="4" type="ORF">Y5W_01647</name>
</gene>